<dbReference type="Pfam" id="PF13789">
    <property type="entry name" value="DUF4181"/>
    <property type="match status" value="1"/>
</dbReference>
<name>A0A0G3W9S0_9CLOT</name>
<keyword evidence="1" id="KW-0472">Membrane</keyword>
<evidence type="ECO:0000313" key="3">
    <source>
        <dbReference type="Proteomes" id="UP000035704"/>
    </source>
</evidence>
<keyword evidence="1" id="KW-1133">Transmembrane helix</keyword>
<proteinExistence type="predicted"/>
<evidence type="ECO:0000256" key="1">
    <source>
        <dbReference type="SAM" id="Phobius"/>
    </source>
</evidence>
<gene>
    <name evidence="2" type="ORF">CACET_c11350</name>
</gene>
<keyword evidence="1" id="KW-0812">Transmembrane</keyword>
<feature type="transmembrane region" description="Helical" evidence="1">
    <location>
        <begin position="102"/>
        <end position="120"/>
    </location>
</feature>
<dbReference type="InterPro" id="IPR025441">
    <property type="entry name" value="DUF4181"/>
</dbReference>
<dbReference type="Proteomes" id="UP000035704">
    <property type="component" value="Chromosome"/>
</dbReference>
<organism evidence="2 3">
    <name type="scientific">Clostridium aceticum</name>
    <dbReference type="NCBI Taxonomy" id="84022"/>
    <lineage>
        <taxon>Bacteria</taxon>
        <taxon>Bacillati</taxon>
        <taxon>Bacillota</taxon>
        <taxon>Clostridia</taxon>
        <taxon>Eubacteriales</taxon>
        <taxon>Clostridiaceae</taxon>
        <taxon>Clostridium</taxon>
    </lineage>
</organism>
<dbReference type="RefSeq" id="WP_052661495.1">
    <property type="nucleotide sequence ID" value="NZ_CP009687.1"/>
</dbReference>
<sequence length="130" mass="15305">MLLLRVFILLLPLFLLFLFIEKLLRKRLGIEKRGGLIYTHVNKLHKIGERVLMVVFLLVLISLAGRPNFPIHPGGLVFVYFFVLFSFRTFMEWKYLKTSKEYILSSITVVMYITLFLILSHPSVSRFLLK</sequence>
<feature type="transmembrane region" description="Helical" evidence="1">
    <location>
        <begin position="6"/>
        <end position="24"/>
    </location>
</feature>
<dbReference type="AlphaFoldDB" id="A0A0G3W9S0"/>
<accession>A0A0G3W9S0</accession>
<evidence type="ECO:0000313" key="2">
    <source>
        <dbReference type="EMBL" id="AKL94600.1"/>
    </source>
</evidence>
<dbReference type="KEGG" id="cace:CACET_c11350"/>
<reference evidence="2 3" key="1">
    <citation type="submission" date="2014-10" db="EMBL/GenBank/DDBJ databases">
        <title>Genome sequence of Clostridium aceticum DSM 1496.</title>
        <authorList>
            <person name="Poehlein A."/>
            <person name="Schiel-Bengelsdorf B."/>
            <person name="Gottschalk G."/>
            <person name="Duerre P."/>
            <person name="Daniel R."/>
        </authorList>
    </citation>
    <scope>NUCLEOTIDE SEQUENCE [LARGE SCALE GENOMIC DNA]</scope>
    <source>
        <strain evidence="2 3">DSM 1496</strain>
    </source>
</reference>
<dbReference type="PATRIC" id="fig|84022.6.peg.1116"/>
<keyword evidence="3" id="KW-1185">Reference proteome</keyword>
<protein>
    <recommendedName>
        <fullName evidence="4">DUF4181 domain-containing protein</fullName>
    </recommendedName>
</protein>
<feature type="transmembrane region" description="Helical" evidence="1">
    <location>
        <begin position="47"/>
        <end position="65"/>
    </location>
</feature>
<dbReference type="OrthoDB" id="2455559at2"/>
<evidence type="ECO:0008006" key="4">
    <source>
        <dbReference type="Google" id="ProtNLM"/>
    </source>
</evidence>
<dbReference type="EMBL" id="CP009687">
    <property type="protein sequence ID" value="AKL94600.1"/>
    <property type="molecule type" value="Genomic_DNA"/>
</dbReference>
<feature type="transmembrane region" description="Helical" evidence="1">
    <location>
        <begin position="71"/>
        <end position="90"/>
    </location>
</feature>